<comment type="catalytic activity">
    <reaction evidence="6">
        <text>O-phospho-L-seryl-[protein] + H2O = L-seryl-[protein] + phosphate</text>
        <dbReference type="Rhea" id="RHEA:20629"/>
        <dbReference type="Rhea" id="RHEA-COMP:9863"/>
        <dbReference type="Rhea" id="RHEA-COMP:11604"/>
        <dbReference type="ChEBI" id="CHEBI:15377"/>
        <dbReference type="ChEBI" id="CHEBI:29999"/>
        <dbReference type="ChEBI" id="CHEBI:43474"/>
        <dbReference type="ChEBI" id="CHEBI:83421"/>
        <dbReference type="EC" id="3.1.3.16"/>
    </reaction>
</comment>
<keyword evidence="2" id="KW-0479">Metal-binding</keyword>
<keyword evidence="4" id="KW-0904">Protein phosphatase</keyword>
<evidence type="ECO:0000259" key="9">
    <source>
        <dbReference type="PROSITE" id="PS00125"/>
    </source>
</evidence>
<keyword evidence="3 8" id="KW-0378">Hydrolase</keyword>
<sequence>MYKLYNRIPTPDEEYASKFIFNRDETITIDVDSIVTTLLNGIPEGQMHINIEETAVMAVALSARKIFEEESIVLDLKPPLTVCGDIHGQFYDLLRIFKLGGQPPETRYLFLGDYVDRGIWSLEVLMLLLCYKLKYPSDVFLLRGNHESSVLNRIYGFRREVRSRFGSSRCWRSMVNLFGYLPIAAIIERRIFCCHGGISPELLSSSSSNIIDVLGRIKRPTEIPRYGVLCDLLWSDPLDIMPDGEQPKGWLPNDRGCSWAFGIDVVDKFLEKYNLDLIVRAHQVVEDGYEFVFNRRLVTIFSAPNYLGTFGNAGGIFRVKYADEQSESEQECQLCGSFQILLPEFGVNQWQERSKT</sequence>
<keyword evidence="11" id="KW-1185">Reference proteome</keyword>
<evidence type="ECO:0000256" key="6">
    <source>
        <dbReference type="ARBA" id="ARBA00047761"/>
    </source>
</evidence>
<dbReference type="SMART" id="SM00156">
    <property type="entry name" value="PP2Ac"/>
    <property type="match status" value="1"/>
</dbReference>
<dbReference type="EMBL" id="CAAALY010091744">
    <property type="protein sequence ID" value="VEL28021.1"/>
    <property type="molecule type" value="Genomic_DNA"/>
</dbReference>
<dbReference type="Proteomes" id="UP000784294">
    <property type="component" value="Unassembled WGS sequence"/>
</dbReference>
<dbReference type="AlphaFoldDB" id="A0A448X4S6"/>
<comment type="catalytic activity">
    <reaction evidence="7 8">
        <text>O-phospho-L-threonyl-[protein] + H2O = L-threonyl-[protein] + phosphate</text>
        <dbReference type="Rhea" id="RHEA:47004"/>
        <dbReference type="Rhea" id="RHEA-COMP:11060"/>
        <dbReference type="Rhea" id="RHEA-COMP:11605"/>
        <dbReference type="ChEBI" id="CHEBI:15377"/>
        <dbReference type="ChEBI" id="CHEBI:30013"/>
        <dbReference type="ChEBI" id="CHEBI:43474"/>
        <dbReference type="ChEBI" id="CHEBI:61977"/>
        <dbReference type="EC" id="3.1.3.16"/>
    </reaction>
</comment>
<dbReference type="GO" id="GO:0005737">
    <property type="term" value="C:cytoplasm"/>
    <property type="evidence" value="ECO:0007669"/>
    <property type="project" value="TreeGrafter"/>
</dbReference>
<accession>A0A448X4S6</accession>
<gene>
    <name evidence="10" type="ORF">PXEA_LOCUS21461</name>
</gene>
<dbReference type="PRINTS" id="PR00114">
    <property type="entry name" value="STPHPHTASE"/>
</dbReference>
<dbReference type="PANTHER" id="PTHR11668">
    <property type="entry name" value="SERINE/THREONINE PROTEIN PHOSPHATASE"/>
    <property type="match status" value="1"/>
</dbReference>
<evidence type="ECO:0000256" key="7">
    <source>
        <dbReference type="ARBA" id="ARBA00048336"/>
    </source>
</evidence>
<protein>
    <recommendedName>
        <fullName evidence="8">Serine/threonine-protein phosphatase</fullName>
        <ecNumber evidence="8">3.1.3.16</ecNumber>
    </recommendedName>
</protein>
<evidence type="ECO:0000313" key="11">
    <source>
        <dbReference type="Proteomes" id="UP000784294"/>
    </source>
</evidence>
<evidence type="ECO:0000256" key="2">
    <source>
        <dbReference type="ARBA" id="ARBA00022723"/>
    </source>
</evidence>
<dbReference type="GO" id="GO:0046872">
    <property type="term" value="F:metal ion binding"/>
    <property type="evidence" value="ECO:0007669"/>
    <property type="project" value="UniProtKB-KW"/>
</dbReference>
<dbReference type="InterPro" id="IPR004843">
    <property type="entry name" value="Calcineurin-like_PHP"/>
</dbReference>
<evidence type="ECO:0000313" key="10">
    <source>
        <dbReference type="EMBL" id="VEL28021.1"/>
    </source>
</evidence>
<dbReference type="Gene3D" id="3.60.21.10">
    <property type="match status" value="1"/>
</dbReference>
<name>A0A448X4S6_9PLAT</name>
<organism evidence="10 11">
    <name type="scientific">Protopolystoma xenopodis</name>
    <dbReference type="NCBI Taxonomy" id="117903"/>
    <lineage>
        <taxon>Eukaryota</taxon>
        <taxon>Metazoa</taxon>
        <taxon>Spiralia</taxon>
        <taxon>Lophotrochozoa</taxon>
        <taxon>Platyhelminthes</taxon>
        <taxon>Monogenea</taxon>
        <taxon>Polyopisthocotylea</taxon>
        <taxon>Polystomatidea</taxon>
        <taxon>Polystomatidae</taxon>
        <taxon>Protopolystoma</taxon>
    </lineage>
</organism>
<dbReference type="OrthoDB" id="1930084at2759"/>
<dbReference type="SUPFAM" id="SSF56300">
    <property type="entry name" value="Metallo-dependent phosphatases"/>
    <property type="match status" value="1"/>
</dbReference>
<dbReference type="PANTHER" id="PTHR11668:SF300">
    <property type="entry name" value="SERINE_THREONINE-PROTEIN PHOSPHATASE"/>
    <property type="match status" value="1"/>
</dbReference>
<dbReference type="GO" id="GO:0005634">
    <property type="term" value="C:nucleus"/>
    <property type="evidence" value="ECO:0007669"/>
    <property type="project" value="TreeGrafter"/>
</dbReference>
<dbReference type="EC" id="3.1.3.16" evidence="8"/>
<comment type="caution">
    <text evidence="10">The sequence shown here is derived from an EMBL/GenBank/DDBJ whole genome shotgun (WGS) entry which is preliminary data.</text>
</comment>
<dbReference type="InterPro" id="IPR050341">
    <property type="entry name" value="PP1_catalytic_subunit"/>
</dbReference>
<evidence type="ECO:0000256" key="5">
    <source>
        <dbReference type="ARBA" id="ARBA00023211"/>
    </source>
</evidence>
<feature type="domain" description="Serine/threonine specific protein phosphatases" evidence="9">
    <location>
        <begin position="142"/>
        <end position="147"/>
    </location>
</feature>
<comment type="cofactor">
    <cofactor evidence="1">
        <name>Mn(2+)</name>
        <dbReference type="ChEBI" id="CHEBI:29035"/>
    </cofactor>
</comment>
<evidence type="ECO:0000256" key="1">
    <source>
        <dbReference type="ARBA" id="ARBA00001936"/>
    </source>
</evidence>
<dbReference type="InterPro" id="IPR006186">
    <property type="entry name" value="Ser/Thr-sp_prot-phosphatase"/>
</dbReference>
<evidence type="ECO:0000256" key="3">
    <source>
        <dbReference type="ARBA" id="ARBA00022801"/>
    </source>
</evidence>
<dbReference type="Pfam" id="PF00149">
    <property type="entry name" value="Metallophos"/>
    <property type="match status" value="1"/>
</dbReference>
<dbReference type="GO" id="GO:0004722">
    <property type="term" value="F:protein serine/threonine phosphatase activity"/>
    <property type="evidence" value="ECO:0007669"/>
    <property type="project" value="UniProtKB-EC"/>
</dbReference>
<reference evidence="10" key="1">
    <citation type="submission" date="2018-11" db="EMBL/GenBank/DDBJ databases">
        <authorList>
            <consortium name="Pathogen Informatics"/>
        </authorList>
    </citation>
    <scope>NUCLEOTIDE SEQUENCE</scope>
</reference>
<dbReference type="InterPro" id="IPR029052">
    <property type="entry name" value="Metallo-depent_PP-like"/>
</dbReference>
<comment type="similarity">
    <text evidence="8">Belongs to the PPP phosphatase family.</text>
</comment>
<evidence type="ECO:0000256" key="4">
    <source>
        <dbReference type="ARBA" id="ARBA00022912"/>
    </source>
</evidence>
<keyword evidence="5" id="KW-0464">Manganese</keyword>
<proteinExistence type="inferred from homology"/>
<evidence type="ECO:0000256" key="8">
    <source>
        <dbReference type="RuleBase" id="RU004273"/>
    </source>
</evidence>
<dbReference type="PROSITE" id="PS00125">
    <property type="entry name" value="SER_THR_PHOSPHATASE"/>
    <property type="match status" value="1"/>
</dbReference>